<dbReference type="HOGENOM" id="CLU_000445_52_5_6"/>
<dbReference type="InterPro" id="IPR036217">
    <property type="entry name" value="MethylDNA_cys_MeTrfase_DNAb"/>
</dbReference>
<dbReference type="Pfam" id="PF01035">
    <property type="entry name" value="DNA_binding_1"/>
    <property type="match status" value="1"/>
</dbReference>
<evidence type="ECO:0000313" key="4">
    <source>
        <dbReference type="Proteomes" id="UP000001036"/>
    </source>
</evidence>
<protein>
    <submittedName>
        <fullName evidence="3">MGMT family protein</fullName>
    </submittedName>
</protein>
<dbReference type="PANTHER" id="PTHR42942">
    <property type="entry name" value="6-O-METHYLGUANINE DNA METHYLTRANSFERASE"/>
    <property type="match status" value="1"/>
</dbReference>
<evidence type="ECO:0000259" key="2">
    <source>
        <dbReference type="Pfam" id="PF01035"/>
    </source>
</evidence>
<dbReference type="Gene3D" id="1.10.10.10">
    <property type="entry name" value="Winged helix-like DNA-binding domain superfamily/Winged helix DNA-binding domain"/>
    <property type="match status" value="1"/>
</dbReference>
<keyword evidence="1" id="KW-0227">DNA damage</keyword>
<dbReference type="Proteomes" id="UP000001036">
    <property type="component" value="Chromosome"/>
</dbReference>
<keyword evidence="4" id="KW-1185">Reference proteome</keyword>
<dbReference type="eggNOG" id="COG3695">
    <property type="taxonomic scope" value="Bacteria"/>
</dbReference>
<evidence type="ECO:0000313" key="3">
    <source>
        <dbReference type="EMBL" id="ACE83917.1"/>
    </source>
</evidence>
<reference evidence="3 4" key="1">
    <citation type="journal article" date="2008" name="J. Bacteriol.">
        <title>Insights into plant cell wall degradation from the genome sequence of the soil bacterium Cellvibrio japonicus.</title>
        <authorList>
            <person name="Deboy R.T."/>
            <person name="Mongodin E.F."/>
            <person name="Fouts D.E."/>
            <person name="Tailford L.E."/>
            <person name="Khouri H."/>
            <person name="Emerson J.B."/>
            <person name="Mohamoud Y."/>
            <person name="Watkins K."/>
            <person name="Henrissat B."/>
            <person name="Gilbert H.J."/>
            <person name="Nelson K.E."/>
        </authorList>
    </citation>
    <scope>NUCLEOTIDE SEQUENCE [LARGE SCALE GENOMIC DNA]</scope>
    <source>
        <strain evidence="3 4">Ueda107</strain>
    </source>
</reference>
<dbReference type="RefSeq" id="WP_012488245.1">
    <property type="nucleotide sequence ID" value="NC_010995.1"/>
</dbReference>
<name>B3PLN0_CELJU</name>
<gene>
    <name evidence="3" type="ordered locus">CJA_2651</name>
</gene>
<sequence length="109" mass="11833">MKQPNQQHLQAIFLALASVPAGKVVTYGQLAAMAGLPRAARLAGRALRDLPTGTSLPWHRVINAQGRISLPEGSEGQHRQQTLLEAEGVVFVKGKINLRRFGWLAQDDA</sequence>
<feature type="domain" description="Methylated-DNA-[protein]-cysteine S-methyltransferase DNA binding" evidence="2">
    <location>
        <begin position="10"/>
        <end position="89"/>
    </location>
</feature>
<dbReference type="AlphaFoldDB" id="B3PLN0"/>
<dbReference type="InterPro" id="IPR036388">
    <property type="entry name" value="WH-like_DNA-bd_sf"/>
</dbReference>
<dbReference type="PANTHER" id="PTHR42942:SF1">
    <property type="entry name" value="ALKYLTRANSFERASE-LIKE PROTEIN 1"/>
    <property type="match status" value="1"/>
</dbReference>
<dbReference type="InterPro" id="IPR052520">
    <property type="entry name" value="ATL_DNA_repair"/>
</dbReference>
<dbReference type="KEGG" id="cja:CJA_2651"/>
<dbReference type="InterPro" id="IPR014048">
    <property type="entry name" value="MethylDNA_cys_MeTrfase_DNA-bd"/>
</dbReference>
<dbReference type="GO" id="GO:0003824">
    <property type="term" value="F:catalytic activity"/>
    <property type="evidence" value="ECO:0007669"/>
    <property type="project" value="InterPro"/>
</dbReference>
<dbReference type="GO" id="GO:0006281">
    <property type="term" value="P:DNA repair"/>
    <property type="evidence" value="ECO:0007669"/>
    <property type="project" value="InterPro"/>
</dbReference>
<dbReference type="EMBL" id="CP000934">
    <property type="protein sequence ID" value="ACE83917.1"/>
    <property type="molecule type" value="Genomic_DNA"/>
</dbReference>
<dbReference type="SUPFAM" id="SSF46767">
    <property type="entry name" value="Methylated DNA-protein cysteine methyltransferase, C-terminal domain"/>
    <property type="match status" value="1"/>
</dbReference>
<proteinExistence type="predicted"/>
<evidence type="ECO:0000256" key="1">
    <source>
        <dbReference type="ARBA" id="ARBA00022763"/>
    </source>
</evidence>
<dbReference type="NCBIfam" id="TIGR00589">
    <property type="entry name" value="ogt"/>
    <property type="match status" value="1"/>
</dbReference>
<organism evidence="3 4">
    <name type="scientific">Cellvibrio japonicus (strain Ueda107)</name>
    <name type="common">Pseudomonas fluorescens subsp. cellulosa</name>
    <dbReference type="NCBI Taxonomy" id="498211"/>
    <lineage>
        <taxon>Bacteria</taxon>
        <taxon>Pseudomonadati</taxon>
        <taxon>Pseudomonadota</taxon>
        <taxon>Gammaproteobacteria</taxon>
        <taxon>Cellvibrionales</taxon>
        <taxon>Cellvibrionaceae</taxon>
        <taxon>Cellvibrio</taxon>
    </lineage>
</organism>
<dbReference type="CDD" id="cd06445">
    <property type="entry name" value="ATase"/>
    <property type="match status" value="1"/>
</dbReference>
<dbReference type="STRING" id="498211.CJA_2651"/>
<dbReference type="OrthoDB" id="9132167at2"/>
<accession>B3PLN0</accession>